<protein>
    <submittedName>
        <fullName evidence="3">Uncharacterized protein</fullName>
    </submittedName>
</protein>
<dbReference type="AlphaFoldDB" id="A0A0T9G5R5"/>
<proteinExistence type="predicted"/>
<reference evidence="5 6" key="2">
    <citation type="submission" date="2015-03" db="EMBL/GenBank/DDBJ databases">
        <authorList>
            <consortium name="Pathogen Informatics"/>
        </authorList>
    </citation>
    <scope>NUCLEOTIDE SEQUENCE [LARGE SCALE GENOMIC DNA]</scope>
    <source>
        <strain evidence="2 7">Bir 185</strain>
        <strain evidence="5">K00500041</strain>
        <strain evidence="4 6">M09401471</strain>
    </source>
</reference>
<evidence type="ECO:0000313" key="4">
    <source>
        <dbReference type="EMBL" id="COX77634.1"/>
    </source>
</evidence>
<dbReference type="Proteomes" id="UP000050164">
    <property type="component" value="Unassembled WGS sequence"/>
</dbReference>
<evidence type="ECO:0000256" key="1">
    <source>
        <dbReference type="SAM" id="MobiDB-lite"/>
    </source>
</evidence>
<dbReference type="Proteomes" id="UP000038802">
    <property type="component" value="Unassembled WGS sequence"/>
</dbReference>
<dbReference type="Proteomes" id="UP000044938">
    <property type="component" value="Unassembled WGS sequence"/>
</dbReference>
<feature type="region of interest" description="Disordered" evidence="1">
    <location>
        <begin position="47"/>
        <end position="70"/>
    </location>
</feature>
<reference evidence="3" key="1">
    <citation type="submission" date="2015-03" db="EMBL/GenBank/DDBJ databases">
        <authorList>
            <person name="Murphy D."/>
        </authorList>
    </citation>
    <scope>NUCLEOTIDE SEQUENCE [LARGE SCALE GENOMIC DNA]</scope>
    <source>
        <strain evidence="3">K00500041</strain>
    </source>
</reference>
<accession>A0A0T9G5R5</accession>
<name>A0A0T9G5R5_MYCTX</name>
<evidence type="ECO:0000313" key="5">
    <source>
        <dbReference type="Proteomes" id="UP000038802"/>
    </source>
</evidence>
<evidence type="ECO:0000313" key="6">
    <source>
        <dbReference type="Proteomes" id="UP000044938"/>
    </source>
</evidence>
<dbReference type="EMBL" id="CNFT01001748">
    <property type="protein sequence ID" value="CKT58496.1"/>
    <property type="molecule type" value="Genomic_DNA"/>
</dbReference>
<organism evidence="3 5">
    <name type="scientific">Mycobacterium tuberculosis</name>
    <dbReference type="NCBI Taxonomy" id="1773"/>
    <lineage>
        <taxon>Bacteria</taxon>
        <taxon>Bacillati</taxon>
        <taxon>Actinomycetota</taxon>
        <taxon>Actinomycetes</taxon>
        <taxon>Mycobacteriales</taxon>
        <taxon>Mycobacteriaceae</taxon>
        <taxon>Mycobacterium</taxon>
        <taxon>Mycobacterium tuberculosis complex</taxon>
    </lineage>
</organism>
<evidence type="ECO:0000313" key="3">
    <source>
        <dbReference type="EMBL" id="COV91482.1"/>
    </source>
</evidence>
<gene>
    <name evidence="3" type="ORF">ERS007703_02299</name>
    <name evidence="4" type="ORF">ERS007720_04882</name>
    <name evidence="2" type="ORF">ERS027659_04611</name>
</gene>
<dbReference type="EMBL" id="CSAE01000240">
    <property type="protein sequence ID" value="COV91482.1"/>
    <property type="molecule type" value="Genomic_DNA"/>
</dbReference>
<evidence type="ECO:0000313" key="2">
    <source>
        <dbReference type="EMBL" id="CKT58496.1"/>
    </source>
</evidence>
<sequence length="70" mass="7526">MAYTTPPNITTKPKTLSIGKLPIMVSLNATPETNIPRPMMNNAAPCRRRRAVGARKPPPRTLDANLGSSA</sequence>
<dbReference type="EMBL" id="CSAJ01001239">
    <property type="protein sequence ID" value="COX77634.1"/>
    <property type="molecule type" value="Genomic_DNA"/>
</dbReference>
<evidence type="ECO:0000313" key="7">
    <source>
        <dbReference type="Proteomes" id="UP000050164"/>
    </source>
</evidence>